<evidence type="ECO:0000313" key="1">
    <source>
        <dbReference type="EMBL" id="TDX48861.1"/>
    </source>
</evidence>
<dbReference type="EMBL" id="SOEG01000025">
    <property type="protein sequence ID" value="TDX48861.1"/>
    <property type="molecule type" value="Genomic_DNA"/>
</dbReference>
<dbReference type="Proteomes" id="UP000295832">
    <property type="component" value="Unassembled WGS sequence"/>
</dbReference>
<organism evidence="1 2">
    <name type="scientific">Orenia marismortui</name>
    <dbReference type="NCBI Taxonomy" id="46469"/>
    <lineage>
        <taxon>Bacteria</taxon>
        <taxon>Bacillati</taxon>
        <taxon>Bacillota</taxon>
        <taxon>Clostridia</taxon>
        <taxon>Halanaerobiales</taxon>
        <taxon>Halobacteroidaceae</taxon>
        <taxon>Orenia</taxon>
    </lineage>
</organism>
<name>A0A4R8GYC3_9FIRM</name>
<gene>
    <name evidence="1" type="ORF">C7959_12540</name>
</gene>
<proteinExistence type="predicted"/>
<dbReference type="RefSeq" id="WP_134117893.1">
    <property type="nucleotide sequence ID" value="NZ_SOEG01000025.1"/>
</dbReference>
<evidence type="ECO:0000313" key="2">
    <source>
        <dbReference type="Proteomes" id="UP000295832"/>
    </source>
</evidence>
<comment type="caution">
    <text evidence="1">The sequence shown here is derived from an EMBL/GenBank/DDBJ whole genome shotgun (WGS) entry which is preliminary data.</text>
</comment>
<protein>
    <submittedName>
        <fullName evidence="1">Uncharacterized protein</fullName>
    </submittedName>
</protein>
<dbReference type="AlphaFoldDB" id="A0A4R8GYC3"/>
<accession>A0A4R8GYC3</accession>
<reference evidence="1 2" key="1">
    <citation type="submission" date="2019-03" db="EMBL/GenBank/DDBJ databases">
        <title>Subsurface microbial communities from deep shales in Ohio and West Virginia, USA.</title>
        <authorList>
            <person name="Wrighton K."/>
        </authorList>
    </citation>
    <scope>NUCLEOTIDE SEQUENCE [LARGE SCALE GENOMIC DNA]</scope>
    <source>
        <strain evidence="1 2">MSL 6dP</strain>
    </source>
</reference>
<keyword evidence="2" id="KW-1185">Reference proteome</keyword>
<sequence length="308" mass="36022">MLIKQTRIINLSKLSYVDEGEVIRIAIDNLERFKDRLVEIGFKTPIKAGDTILPKTVGAVSNRNANGDYEIHRDQEKETCYRMIEWTYKQWAGRGKTVEVTDSTDKAYERYPRTFILPQSVELTVIEKDKKLMIISPEINFNQENKDIIVHIVNLFLEIFGECRVLNNKNQVIKIPEVIKLNWEVLPKGKMPWKKRKIQMKNFINRAKGTNKDVVEKRLEEINKFEPDFTAIGNGGFNGYIIHGFIDKSLYVLESIYTNNATYILENDWESISKLTKGQILNNDLHKERIIHTKSWYKKINELLNDIN</sequence>